<dbReference type="InterPro" id="IPR017511">
    <property type="entry name" value="PQQ_mDH"/>
</dbReference>
<evidence type="ECO:0000313" key="7">
    <source>
        <dbReference type="EMBL" id="TPG07343.1"/>
    </source>
</evidence>
<feature type="transmembrane region" description="Helical" evidence="5">
    <location>
        <begin position="36"/>
        <end position="56"/>
    </location>
</feature>
<name>A0A502C3G1_9GAMM</name>
<keyword evidence="8" id="KW-1185">Reference proteome</keyword>
<evidence type="ECO:0000256" key="1">
    <source>
        <dbReference type="ARBA" id="ARBA00001931"/>
    </source>
</evidence>
<feature type="transmembrane region" description="Helical" evidence="5">
    <location>
        <begin position="127"/>
        <end position="145"/>
    </location>
</feature>
<dbReference type="GO" id="GO:0008876">
    <property type="term" value="F:quinoprotein glucose dehydrogenase activity"/>
    <property type="evidence" value="ECO:0007669"/>
    <property type="project" value="TreeGrafter"/>
</dbReference>
<dbReference type="PANTHER" id="PTHR32303">
    <property type="entry name" value="QUINOPROTEIN ALCOHOL DEHYDROGENASE (CYTOCHROME C)"/>
    <property type="match status" value="1"/>
</dbReference>
<dbReference type="Gene3D" id="2.140.10.10">
    <property type="entry name" value="Quinoprotein alcohol dehydrogenase-like superfamily"/>
    <property type="match status" value="2"/>
</dbReference>
<dbReference type="AlphaFoldDB" id="A0A502C3G1"/>
<dbReference type="NCBIfam" id="TIGR03074">
    <property type="entry name" value="PQQ_membr_DH"/>
    <property type="match status" value="1"/>
</dbReference>
<dbReference type="SUPFAM" id="SSF50998">
    <property type="entry name" value="Quinoprotein alcohol dehydrogenase-like"/>
    <property type="match status" value="1"/>
</dbReference>
<proteinExistence type="inferred from homology"/>
<keyword evidence="5" id="KW-1133">Transmembrane helix</keyword>
<evidence type="ECO:0000256" key="2">
    <source>
        <dbReference type="ARBA" id="ARBA00008156"/>
    </source>
</evidence>
<comment type="caution">
    <text evidence="7">The sequence shown here is derived from an EMBL/GenBank/DDBJ whole genome shotgun (WGS) entry which is preliminary data.</text>
</comment>
<dbReference type="PANTHER" id="PTHR32303:SF4">
    <property type="entry name" value="QUINOPROTEIN GLUCOSE DEHYDROGENASE"/>
    <property type="match status" value="1"/>
</dbReference>
<evidence type="ECO:0000313" key="8">
    <source>
        <dbReference type="Proteomes" id="UP000319486"/>
    </source>
</evidence>
<evidence type="ECO:0000256" key="4">
    <source>
        <dbReference type="SAM" id="MobiDB-lite"/>
    </source>
</evidence>
<feature type="transmembrane region" description="Helical" evidence="5">
    <location>
        <begin position="63"/>
        <end position="79"/>
    </location>
</feature>
<keyword evidence="3 7" id="KW-0560">Oxidoreductase</keyword>
<keyword evidence="5" id="KW-0812">Transmembrane</keyword>
<comment type="cofactor">
    <cofactor evidence="1">
        <name>pyrroloquinoline quinone</name>
        <dbReference type="ChEBI" id="CHEBI:58442"/>
    </cofactor>
</comment>
<dbReference type="GO" id="GO:0016020">
    <property type="term" value="C:membrane"/>
    <property type="evidence" value="ECO:0007669"/>
    <property type="project" value="InterPro"/>
</dbReference>
<evidence type="ECO:0000259" key="6">
    <source>
        <dbReference type="Pfam" id="PF01011"/>
    </source>
</evidence>
<dbReference type="InterPro" id="IPR002372">
    <property type="entry name" value="PQQ_rpt_dom"/>
</dbReference>
<evidence type="ECO:0000256" key="5">
    <source>
        <dbReference type="SAM" id="Phobius"/>
    </source>
</evidence>
<protein>
    <submittedName>
        <fullName evidence="7">Membrane-bound PQQ-dependent dehydrogenase, glucose/quinate/shikimate family</fullName>
        <ecNumber evidence="7">1.1.-.-</ecNumber>
    </submittedName>
</protein>
<dbReference type="CDD" id="cd10280">
    <property type="entry name" value="PQQ_mGDH"/>
    <property type="match status" value="1"/>
</dbReference>
<accession>A0A502C3G1</accession>
<dbReference type="RefSeq" id="WP_140653351.1">
    <property type="nucleotide sequence ID" value="NZ_RCZO01000007.1"/>
</dbReference>
<evidence type="ECO:0000256" key="3">
    <source>
        <dbReference type="ARBA" id="ARBA00023002"/>
    </source>
</evidence>
<feature type="domain" description="Pyrrolo-quinoline quinone repeat" evidence="6">
    <location>
        <begin position="176"/>
        <end position="798"/>
    </location>
</feature>
<keyword evidence="5" id="KW-0472">Membrane</keyword>
<dbReference type="InterPro" id="IPR011047">
    <property type="entry name" value="Quinoprotein_ADH-like_sf"/>
</dbReference>
<dbReference type="EC" id="1.1.-.-" evidence="7"/>
<gene>
    <name evidence="7" type="ORF">EAH88_12930</name>
</gene>
<organism evidence="7 8">
    <name type="scientific">Rhodanobacter glycinis</name>
    <dbReference type="NCBI Taxonomy" id="582702"/>
    <lineage>
        <taxon>Bacteria</taxon>
        <taxon>Pseudomonadati</taxon>
        <taxon>Pseudomonadota</taxon>
        <taxon>Gammaproteobacteria</taxon>
        <taxon>Lysobacterales</taxon>
        <taxon>Rhodanobacteraceae</taxon>
        <taxon>Rhodanobacter</taxon>
    </lineage>
</organism>
<feature type="region of interest" description="Disordered" evidence="4">
    <location>
        <begin position="548"/>
        <end position="575"/>
    </location>
</feature>
<sequence length="829" mass="89259">MTRLPRSRSLLLITGGVFVLLGLALATGGAYLLVLGGSFYYLLAGLGMAVTGALLIVRRPHAMWLYALVLLGTTAWALIEVRLDWWQLLPRLDVGFALALWLWLPFVNAGLRRVPDGRDAMLRSGRWALGGALSIAAIVGVAALLQHPHDQPGEFAQARMSAPGPSPAPFTAAGDWSAYGHSGYGDRHAPAQQINPHNVDRLQLAWTFHTGDFKGPGDPLEIANEVTPLKANGMLYLCTPHGIVIALDPDTGKQRWRYDPKINRQAKDYQHMICRGVAYHDSGAYVGPDAAAWLPAASASIAAPSQPPPVPKGALPMSRIHFEECPRRIFAPTADATIVAINADTGQLCESFGDHGVIGLYEHQPMKQRGFLNPTSPPVATQRVLIVGASVTDNGSIDEPSGAIRGYDIDSGRLLWNWDASNPASTAPLAPGQTYVRNSPNSWSVSSVDEKLGLVYIPMGSQTPDMWGGQRDPQGERFSSAIVALDIASGELRWVYQSVHHDLWDMDIGGQPSLVDLDTPHGKVPALLASTKRGDIYVLDRRDGKLVVPAPEQPVPQGAATGDRTSPTQPFSALSFKPPALRERDMWGTTPFDQLVCRITFKRLRYEGIFTPPSEQGSLVYPGDLGVFDWGGMAVDTVRQLAVLNPDYMAFVSKLIPRSKFDASGGPGSEQGVHPMAGTPFAVELHPLLSPLGIPCQAPPWGYLAAIDLNTMQRVWMHRNGTIQDQAPFGMPFPLGVPSLGGPMTTGGGVAFLSGTLDYYLRAYDVRTGRQLWQSRLPAGGQATPMSYVSDRSGRQFVVVMAGGHGSLGTKMGDSLVAYALPVASPLKP</sequence>
<dbReference type="EMBL" id="RCZO01000007">
    <property type="protein sequence ID" value="TPG07343.1"/>
    <property type="molecule type" value="Genomic_DNA"/>
</dbReference>
<dbReference type="Proteomes" id="UP000319486">
    <property type="component" value="Unassembled WGS sequence"/>
</dbReference>
<dbReference type="InterPro" id="IPR018391">
    <property type="entry name" value="PQQ_b-propeller_rpt"/>
</dbReference>
<feature type="compositionally biased region" description="Polar residues" evidence="4">
    <location>
        <begin position="563"/>
        <end position="572"/>
    </location>
</feature>
<dbReference type="Pfam" id="PF01011">
    <property type="entry name" value="PQQ"/>
    <property type="match status" value="1"/>
</dbReference>
<dbReference type="SMART" id="SM00564">
    <property type="entry name" value="PQQ"/>
    <property type="match status" value="6"/>
</dbReference>
<dbReference type="GO" id="GO:0048038">
    <property type="term" value="F:quinone binding"/>
    <property type="evidence" value="ECO:0007669"/>
    <property type="project" value="InterPro"/>
</dbReference>
<reference evidence="7 8" key="1">
    <citation type="journal article" date="2019" name="Environ. Microbiol.">
        <title>Species interactions and distinct microbial communities in high Arctic permafrost affected cryosols are associated with the CH4 and CO2 gas fluxes.</title>
        <authorList>
            <person name="Altshuler I."/>
            <person name="Hamel J."/>
            <person name="Turney S."/>
            <person name="Magnuson E."/>
            <person name="Levesque R."/>
            <person name="Greer C."/>
            <person name="Whyte L.G."/>
        </authorList>
    </citation>
    <scope>NUCLEOTIDE SEQUENCE [LARGE SCALE GENOMIC DNA]</scope>
    <source>
        <strain evidence="7 8">S13Y</strain>
    </source>
</reference>
<feature type="transmembrane region" description="Helical" evidence="5">
    <location>
        <begin position="85"/>
        <end position="106"/>
    </location>
</feature>
<comment type="similarity">
    <text evidence="2">Belongs to the bacterial PQQ dehydrogenase family.</text>
</comment>